<gene>
    <name evidence="2" type="ORF">A7K95_08505</name>
    <name evidence="1" type="ORF">GA842_01680</name>
</gene>
<dbReference type="Proteomes" id="UP000077280">
    <property type="component" value="Unassembled WGS sequence"/>
</dbReference>
<evidence type="ECO:0000313" key="2">
    <source>
        <dbReference type="EMBL" id="OAD63727.1"/>
    </source>
</evidence>
<reference evidence="1" key="2">
    <citation type="submission" date="2019-10" db="EMBL/GenBank/DDBJ databases">
        <title>Malate fermentation in French cider.</title>
        <authorList>
            <person name="Cousin F.J."/>
            <person name="Medina Fernandez S."/>
            <person name="Misery B."/>
            <person name="Laplace J.-M."/>
            <person name="Cretenet M."/>
        </authorList>
    </citation>
    <scope>NUCLEOTIDE SEQUENCE</scope>
    <source>
        <strain evidence="1">UCMA15901</strain>
    </source>
</reference>
<dbReference type="Proteomes" id="UP001275867">
    <property type="component" value="Unassembled WGS sequence"/>
</dbReference>
<evidence type="ECO:0000313" key="4">
    <source>
        <dbReference type="Proteomes" id="UP001275867"/>
    </source>
</evidence>
<protein>
    <submittedName>
        <fullName evidence="1">Uncharacterized protein</fullName>
    </submittedName>
</protein>
<dbReference type="EMBL" id="WERX01000003">
    <property type="protein sequence ID" value="MDV7693607.1"/>
    <property type="molecule type" value="Genomic_DNA"/>
</dbReference>
<sequence length="170" mass="20165">MDELDRELLFEYLYTQNRKNSIRARLNELEKIYHNYSFISSPFAYQEDGMTPVRHPPFDLIVNDFVDMEQLAKRCLQIEDYKHHEFMKYWDTLNRDEQTYLKQIVNQCDNLKDNSALEIQTLNEIHQIEEATGHRFHLAYDLAIDQNANIDDVKSTMDQVLGMLTNGQGI</sequence>
<organism evidence="1 4">
    <name type="scientific">Pediococcus parvulus</name>
    <dbReference type="NCBI Taxonomy" id="54062"/>
    <lineage>
        <taxon>Bacteria</taxon>
        <taxon>Bacillati</taxon>
        <taxon>Bacillota</taxon>
        <taxon>Bacilli</taxon>
        <taxon>Lactobacillales</taxon>
        <taxon>Lactobacillaceae</taxon>
        <taxon>Pediococcus</taxon>
    </lineage>
</organism>
<keyword evidence="3" id="KW-1185">Reference proteome</keyword>
<accession>A0AAP5WEG1</accession>
<evidence type="ECO:0000313" key="1">
    <source>
        <dbReference type="EMBL" id="MDV7693607.1"/>
    </source>
</evidence>
<proteinExistence type="predicted"/>
<dbReference type="EMBL" id="LXND01000060">
    <property type="protein sequence ID" value="OAD63727.1"/>
    <property type="molecule type" value="Genomic_DNA"/>
</dbReference>
<reference evidence="2 3" key="1">
    <citation type="submission" date="2016-05" db="EMBL/GenBank/DDBJ databases">
        <title>Draft genome sequence of Pediococcus parvulus 2.6, a probiotic beta-glucan producer strain.</title>
        <authorList>
            <person name="Mohedano M.L."/>
            <person name="Perez-Ramos A."/>
            <person name="Duenas M.T."/>
            <person name="Lamontanara A."/>
            <person name="Orru L."/>
            <person name="Spano G."/>
            <person name="Capozzi V."/>
            <person name="Lopez P."/>
        </authorList>
    </citation>
    <scope>NUCLEOTIDE SEQUENCE [LARGE SCALE GENOMIC DNA]</scope>
    <source>
        <strain evidence="2 3">2.6</strain>
    </source>
</reference>
<evidence type="ECO:0000313" key="3">
    <source>
        <dbReference type="Proteomes" id="UP000077280"/>
    </source>
</evidence>
<comment type="caution">
    <text evidence="1">The sequence shown here is derived from an EMBL/GenBank/DDBJ whole genome shotgun (WGS) entry which is preliminary data.</text>
</comment>
<dbReference type="RefSeq" id="WP_068807195.1">
    <property type="nucleotide sequence ID" value="NZ_LXND01000060.1"/>
</dbReference>
<name>A0AAP5WEG1_9LACO</name>
<dbReference type="AlphaFoldDB" id="A0AAP5WEG1"/>